<feature type="transmembrane region" description="Helical" evidence="1">
    <location>
        <begin position="99"/>
        <end position="119"/>
    </location>
</feature>
<name>A0A967AQ14_9FLAO</name>
<keyword evidence="3" id="KW-1185">Reference proteome</keyword>
<comment type="caution">
    <text evidence="2">The sequence shown here is derived from an EMBL/GenBank/DDBJ whole genome shotgun (WGS) entry which is preliminary data.</text>
</comment>
<keyword evidence="1" id="KW-0472">Membrane</keyword>
<feature type="transmembrane region" description="Helical" evidence="1">
    <location>
        <begin position="67"/>
        <end position="87"/>
    </location>
</feature>
<keyword evidence="1" id="KW-0812">Transmembrane</keyword>
<reference evidence="2" key="1">
    <citation type="submission" date="2019-07" db="EMBL/GenBank/DDBJ databases">
        <authorList>
            <person name="De-Chao Zhang Q."/>
        </authorList>
    </citation>
    <scope>NUCLEOTIDE SEQUENCE</scope>
    <source>
        <strain evidence="2">TP-CH-4</strain>
    </source>
</reference>
<accession>A0A967AQ14</accession>
<gene>
    <name evidence="2" type="ORF">FK220_002040</name>
</gene>
<dbReference type="AlphaFoldDB" id="A0A967AQ14"/>
<proteinExistence type="predicted"/>
<keyword evidence="1" id="KW-1133">Transmembrane helix</keyword>
<dbReference type="EMBL" id="VIKU02000001">
    <property type="protein sequence ID" value="NHF58104.1"/>
    <property type="molecule type" value="Genomic_DNA"/>
</dbReference>
<evidence type="ECO:0008006" key="4">
    <source>
        <dbReference type="Google" id="ProtNLM"/>
    </source>
</evidence>
<evidence type="ECO:0000313" key="3">
    <source>
        <dbReference type="Proteomes" id="UP000707206"/>
    </source>
</evidence>
<protein>
    <recommendedName>
        <fullName evidence="4">DoxX family protein</fullName>
    </recommendedName>
</protein>
<evidence type="ECO:0000313" key="2">
    <source>
        <dbReference type="EMBL" id="NHF58104.1"/>
    </source>
</evidence>
<feature type="transmembrane region" description="Helical" evidence="1">
    <location>
        <begin position="37"/>
        <end position="61"/>
    </location>
</feature>
<sequence>MDLPYPWHLYLMAITYVIAGVMHFVRPKMYMRILPGYLPGHKFLVSFSGFAEIVLGSALCFPETKDIAVFCIIVMLTFFLPVHFHMLFNERASMGLSKWVLIARIPLQFALMYWAYVYLPL</sequence>
<dbReference type="PANTHER" id="PTHR36974">
    <property type="entry name" value="MEMBRANE PROTEIN-RELATED"/>
    <property type="match status" value="1"/>
</dbReference>
<organism evidence="2 3">
    <name type="scientific">Pelagihabitans pacificus</name>
    <dbReference type="NCBI Taxonomy" id="2696054"/>
    <lineage>
        <taxon>Bacteria</taxon>
        <taxon>Pseudomonadati</taxon>
        <taxon>Bacteroidota</taxon>
        <taxon>Flavobacteriia</taxon>
        <taxon>Flavobacteriales</taxon>
        <taxon>Flavobacteriaceae</taxon>
        <taxon>Pelagihabitans</taxon>
    </lineage>
</organism>
<dbReference type="Proteomes" id="UP000707206">
    <property type="component" value="Unassembled WGS sequence"/>
</dbReference>
<dbReference type="PANTHER" id="PTHR36974:SF1">
    <property type="entry name" value="DOXX FAMILY MEMBRANE PROTEIN"/>
    <property type="match status" value="1"/>
</dbReference>
<evidence type="ECO:0000256" key="1">
    <source>
        <dbReference type="SAM" id="Phobius"/>
    </source>
</evidence>
<reference evidence="2" key="2">
    <citation type="submission" date="2020-03" db="EMBL/GenBank/DDBJ databases">
        <title>Flavobacteriaceae bacterium strain TP-CH-4, a member of the family Flavobacteriaceae isolated from a deep-sea seamount.</title>
        <authorList>
            <person name="Zhang D.-C."/>
        </authorList>
    </citation>
    <scope>NUCLEOTIDE SEQUENCE</scope>
    <source>
        <strain evidence="2">TP-CH-4</strain>
    </source>
</reference>
<dbReference type="RefSeq" id="WP_152572614.1">
    <property type="nucleotide sequence ID" value="NZ_VIKU02000001.1"/>
</dbReference>
<feature type="transmembrane region" description="Helical" evidence="1">
    <location>
        <begin position="6"/>
        <end position="25"/>
    </location>
</feature>